<sequence length="52" mass="5941">MFWGISQIMGKSDPGDTGQLPEHCRFLACPRWPRELLEAFCISGNIYRVTIV</sequence>
<organism evidence="1 2">
    <name type="scientific">Lasiosphaeris hirsuta</name>
    <dbReference type="NCBI Taxonomy" id="260670"/>
    <lineage>
        <taxon>Eukaryota</taxon>
        <taxon>Fungi</taxon>
        <taxon>Dikarya</taxon>
        <taxon>Ascomycota</taxon>
        <taxon>Pezizomycotina</taxon>
        <taxon>Sordariomycetes</taxon>
        <taxon>Sordariomycetidae</taxon>
        <taxon>Sordariales</taxon>
        <taxon>Lasiosphaeriaceae</taxon>
        <taxon>Lasiosphaeris</taxon>
    </lineage>
</organism>
<reference evidence="1" key="1">
    <citation type="submission" date="2023-06" db="EMBL/GenBank/DDBJ databases">
        <title>Genome-scale phylogeny and comparative genomics of the fungal order Sordariales.</title>
        <authorList>
            <consortium name="Lawrence Berkeley National Laboratory"/>
            <person name="Hensen N."/>
            <person name="Bonometti L."/>
            <person name="Westerberg I."/>
            <person name="Brannstrom I.O."/>
            <person name="Guillou S."/>
            <person name="Cros-Aarteil S."/>
            <person name="Calhoun S."/>
            <person name="Haridas S."/>
            <person name="Kuo A."/>
            <person name="Mondo S."/>
            <person name="Pangilinan J."/>
            <person name="Riley R."/>
            <person name="Labutti K."/>
            <person name="Andreopoulos B."/>
            <person name="Lipzen A."/>
            <person name="Chen C."/>
            <person name="Yanf M."/>
            <person name="Daum C."/>
            <person name="Ng V."/>
            <person name="Clum A."/>
            <person name="Steindorff A."/>
            <person name="Ohm R."/>
            <person name="Martin F."/>
            <person name="Silar P."/>
            <person name="Natvig D."/>
            <person name="Lalanne C."/>
            <person name="Gautier V."/>
            <person name="Ament-Velasquez S.L."/>
            <person name="Kruys A."/>
            <person name="Hutchinson M.I."/>
            <person name="Powell A.J."/>
            <person name="Barry K."/>
            <person name="Miller A.N."/>
            <person name="Grigoriev I.V."/>
            <person name="Debuchy R."/>
            <person name="Gladieux P."/>
            <person name="Thoren M.H."/>
            <person name="Johannesson H."/>
        </authorList>
    </citation>
    <scope>NUCLEOTIDE SEQUENCE</scope>
    <source>
        <strain evidence="1">SMH4607-1</strain>
    </source>
</reference>
<comment type="caution">
    <text evidence="1">The sequence shown here is derived from an EMBL/GenBank/DDBJ whole genome shotgun (WGS) entry which is preliminary data.</text>
</comment>
<protein>
    <submittedName>
        <fullName evidence="1">Uncharacterized protein</fullName>
    </submittedName>
</protein>
<evidence type="ECO:0000313" key="1">
    <source>
        <dbReference type="EMBL" id="KAK0701323.1"/>
    </source>
</evidence>
<dbReference type="Proteomes" id="UP001172102">
    <property type="component" value="Unassembled WGS sequence"/>
</dbReference>
<dbReference type="AlphaFoldDB" id="A0AA39ZPR9"/>
<gene>
    <name evidence="1" type="ORF">B0H67DRAFT_595838</name>
</gene>
<keyword evidence="2" id="KW-1185">Reference proteome</keyword>
<dbReference type="EMBL" id="JAUKUA010000010">
    <property type="protein sequence ID" value="KAK0701323.1"/>
    <property type="molecule type" value="Genomic_DNA"/>
</dbReference>
<proteinExistence type="predicted"/>
<accession>A0AA39ZPR9</accession>
<evidence type="ECO:0000313" key="2">
    <source>
        <dbReference type="Proteomes" id="UP001172102"/>
    </source>
</evidence>
<name>A0AA39ZPR9_9PEZI</name>